<dbReference type="GO" id="GO:0005737">
    <property type="term" value="C:cytoplasm"/>
    <property type="evidence" value="ECO:0007669"/>
    <property type="project" value="TreeGrafter"/>
</dbReference>
<feature type="domain" description="Gfo/Idh/MocA-like oxidoreductase N-terminal" evidence="3">
    <location>
        <begin position="7"/>
        <end position="124"/>
    </location>
</feature>
<dbReference type="PANTHER" id="PTHR42840:SF3">
    <property type="entry name" value="BINDING ROSSMANN FOLD OXIDOREDUCTASE, PUTATIVE (AFU_ORTHOLOGUE AFUA_2G10240)-RELATED"/>
    <property type="match status" value="1"/>
</dbReference>
<keyword evidence="2" id="KW-0560">Oxidoreductase</keyword>
<evidence type="ECO:0000256" key="2">
    <source>
        <dbReference type="ARBA" id="ARBA00023002"/>
    </source>
</evidence>
<dbReference type="Gene3D" id="3.40.50.720">
    <property type="entry name" value="NAD(P)-binding Rossmann-like Domain"/>
    <property type="match status" value="1"/>
</dbReference>
<dbReference type="GO" id="GO:0000166">
    <property type="term" value="F:nucleotide binding"/>
    <property type="evidence" value="ECO:0007669"/>
    <property type="project" value="InterPro"/>
</dbReference>
<reference evidence="5" key="2">
    <citation type="submission" date="2014-06" db="EMBL/GenBank/DDBJ databases">
        <title>The complete genome of Blastobotrys (Arxula) adeninivorans LS3 - a yeast of biotechnological interest.</title>
        <authorList>
            <person name="Kunze G."/>
            <person name="Gaillardin C."/>
            <person name="Czernicka M."/>
            <person name="Durrens P."/>
            <person name="Martin T."/>
            <person name="Boer E."/>
            <person name="Gabaldon T."/>
            <person name="Cruz J."/>
            <person name="Talla E."/>
            <person name="Marck C."/>
            <person name="Goffeau A."/>
            <person name="Barbe V."/>
            <person name="Baret P."/>
            <person name="Baronian K."/>
            <person name="Beier S."/>
            <person name="Bleykasten C."/>
            <person name="Bode R."/>
            <person name="Casaregola S."/>
            <person name="Despons L."/>
            <person name="Fairhead C."/>
            <person name="Giersberg M."/>
            <person name="Gierski P."/>
            <person name="Hahnel U."/>
            <person name="Hartmann A."/>
            <person name="Jankowska D."/>
            <person name="Jubin C."/>
            <person name="Jung P."/>
            <person name="Lafontaine I."/>
            <person name="Leh-Louis V."/>
            <person name="Lemaire M."/>
            <person name="Marcet-Houben M."/>
            <person name="Mascher M."/>
            <person name="Morel G."/>
            <person name="Richard G.-F."/>
            <person name="Riechen J."/>
            <person name="Sacerdot C."/>
            <person name="Sarkar A."/>
            <person name="Savel G."/>
            <person name="Schacherer J."/>
            <person name="Sherman D."/>
            <person name="Straub M.-L."/>
            <person name="Stein N."/>
            <person name="Thierry A."/>
            <person name="Trautwein-Schult A."/>
            <person name="Westhof E."/>
            <person name="Worch S."/>
            <person name="Dujon B."/>
            <person name="Souciet J.-L."/>
            <person name="Wincker P."/>
            <person name="Scholz U."/>
            <person name="Neuveglise N."/>
        </authorList>
    </citation>
    <scope>NUCLEOTIDE SEQUENCE</scope>
    <source>
        <strain evidence="5">LS3</strain>
    </source>
</reference>
<gene>
    <name evidence="5" type="ORF">GNLVRS02_ARAD1B17776g</name>
</gene>
<dbReference type="PhylomeDB" id="A0A060T6B0"/>
<dbReference type="GO" id="GO:0016491">
    <property type="term" value="F:oxidoreductase activity"/>
    <property type="evidence" value="ECO:0007669"/>
    <property type="project" value="UniProtKB-KW"/>
</dbReference>
<dbReference type="EMBL" id="HG937692">
    <property type="protein sequence ID" value="CDP36645.1"/>
    <property type="molecule type" value="Genomic_DNA"/>
</dbReference>
<dbReference type="InterPro" id="IPR000683">
    <property type="entry name" value="Gfo/Idh/MocA-like_OxRdtase_N"/>
</dbReference>
<reference evidence="5" key="1">
    <citation type="submission" date="2014-02" db="EMBL/GenBank/DDBJ databases">
        <authorList>
            <person name="Genoscope - CEA"/>
        </authorList>
    </citation>
    <scope>NUCLEOTIDE SEQUENCE</scope>
    <source>
        <strain evidence="5">LS3</strain>
    </source>
</reference>
<proteinExistence type="inferred from homology"/>
<dbReference type="Pfam" id="PF01408">
    <property type="entry name" value="GFO_IDH_MocA"/>
    <property type="match status" value="1"/>
</dbReference>
<dbReference type="InterPro" id="IPR036291">
    <property type="entry name" value="NAD(P)-bd_dom_sf"/>
</dbReference>
<evidence type="ECO:0000259" key="3">
    <source>
        <dbReference type="Pfam" id="PF01408"/>
    </source>
</evidence>
<sequence length="354" mass="39281">MVKEIVKFALAGLGRIGRYHALNLLNRVGGATVVAACTIAPADKEWAAEHAPSLRIYDSYEAMLKEEKANGVTAILIASSTDVHASQSIAAIEAGYHVFCEKPLSIHVEEAEKVAEVAKQHPKQKVLCGFSRRFDASYIDAKRQVDEGAIGKPYVLRSQTCDKQDPSGFFVKFAEKSGGIIVDCSIHDLDLTVYFFGEDAVPAQMTAIGSAALHPELQKYNDSDNMLAIIKFHDGRMANLYACRMMMHGQEDTTEIIGTNGKLNVNKQANANLVTLSDAHGIRHEAPKDFYGRFEQAFLNELTTFTRWIQNDEPVPYSLDANVKVLKWAKYLQESFVTGQTLYFDEQGNRINKP</sequence>
<dbReference type="AlphaFoldDB" id="A0A060T6B0"/>
<evidence type="ECO:0000259" key="4">
    <source>
        <dbReference type="Pfam" id="PF22725"/>
    </source>
</evidence>
<evidence type="ECO:0000256" key="1">
    <source>
        <dbReference type="ARBA" id="ARBA00010928"/>
    </source>
</evidence>
<comment type="similarity">
    <text evidence="1">Belongs to the Gfo/Idh/MocA family.</text>
</comment>
<dbReference type="SUPFAM" id="SSF51735">
    <property type="entry name" value="NAD(P)-binding Rossmann-fold domains"/>
    <property type="match status" value="1"/>
</dbReference>
<organism evidence="5">
    <name type="scientific">Blastobotrys adeninivorans</name>
    <name type="common">Yeast</name>
    <name type="synonym">Arxula adeninivorans</name>
    <dbReference type="NCBI Taxonomy" id="409370"/>
    <lineage>
        <taxon>Eukaryota</taxon>
        <taxon>Fungi</taxon>
        <taxon>Dikarya</taxon>
        <taxon>Ascomycota</taxon>
        <taxon>Saccharomycotina</taxon>
        <taxon>Dipodascomycetes</taxon>
        <taxon>Dipodascales</taxon>
        <taxon>Trichomonascaceae</taxon>
        <taxon>Blastobotrys</taxon>
    </lineage>
</organism>
<evidence type="ECO:0000313" key="5">
    <source>
        <dbReference type="EMBL" id="CDP36645.1"/>
    </source>
</evidence>
<dbReference type="Gene3D" id="3.30.360.10">
    <property type="entry name" value="Dihydrodipicolinate Reductase, domain 2"/>
    <property type="match status" value="1"/>
</dbReference>
<feature type="domain" description="GFO/IDH/MocA-like oxidoreductase" evidence="4">
    <location>
        <begin position="140"/>
        <end position="263"/>
    </location>
</feature>
<dbReference type="Pfam" id="PF22725">
    <property type="entry name" value="GFO_IDH_MocA_C3"/>
    <property type="match status" value="1"/>
</dbReference>
<name>A0A060T6B0_BLAAD</name>
<dbReference type="GO" id="GO:0006740">
    <property type="term" value="P:NADPH regeneration"/>
    <property type="evidence" value="ECO:0007669"/>
    <property type="project" value="TreeGrafter"/>
</dbReference>
<protein>
    <submittedName>
        <fullName evidence="5">ARAD1B17776p</fullName>
    </submittedName>
</protein>
<dbReference type="PANTHER" id="PTHR42840">
    <property type="entry name" value="NAD(P)-BINDING ROSSMANN-FOLD SUPERFAMILY PROTEIN-RELATED"/>
    <property type="match status" value="1"/>
</dbReference>
<accession>A0A060T6B0</accession>
<dbReference type="SUPFAM" id="SSF55347">
    <property type="entry name" value="Glyceraldehyde-3-phosphate dehydrogenase-like, C-terminal domain"/>
    <property type="match status" value="1"/>
</dbReference>
<dbReference type="InterPro" id="IPR055170">
    <property type="entry name" value="GFO_IDH_MocA-like_dom"/>
</dbReference>